<dbReference type="Proteomes" id="UP000054632">
    <property type="component" value="Unassembled WGS sequence"/>
</dbReference>
<gene>
    <name evidence="1" type="ORF">T4A_13171</name>
</gene>
<proteinExistence type="predicted"/>
<dbReference type="EMBL" id="JYDR01000003">
    <property type="protein sequence ID" value="KRY78893.1"/>
    <property type="molecule type" value="Genomic_DNA"/>
</dbReference>
<accession>A0A0V1EYK1</accession>
<reference evidence="1 2" key="1">
    <citation type="submission" date="2015-01" db="EMBL/GenBank/DDBJ databases">
        <title>Evolution of Trichinella species and genotypes.</title>
        <authorList>
            <person name="Korhonen P.K."/>
            <person name="Edoardo P."/>
            <person name="Giuseppe L.R."/>
            <person name="Gasser R.B."/>
        </authorList>
    </citation>
    <scope>NUCLEOTIDE SEQUENCE [LARGE SCALE GENOMIC DNA]</scope>
    <source>
        <strain evidence="1">ISS13</strain>
    </source>
</reference>
<comment type="caution">
    <text evidence="1">The sequence shown here is derived from an EMBL/GenBank/DDBJ whole genome shotgun (WGS) entry which is preliminary data.</text>
</comment>
<protein>
    <submittedName>
        <fullName evidence="1">Uncharacterized protein</fullName>
    </submittedName>
</protein>
<evidence type="ECO:0000313" key="2">
    <source>
        <dbReference type="Proteomes" id="UP000054632"/>
    </source>
</evidence>
<name>A0A0V1EYK1_TRIPS</name>
<dbReference type="AlphaFoldDB" id="A0A0V1EYK1"/>
<sequence length="104" mass="11533">MDNALMPRPCRRSIHSAAQQYSGQLPSRPAPACYINPLSGHQLLSSRCVRSRLEKSQIVKHGRVLSLELEFSLISIPTVHFLSKRGCFARIGATIAIIVTIVQH</sequence>
<evidence type="ECO:0000313" key="1">
    <source>
        <dbReference type="EMBL" id="KRY78893.1"/>
    </source>
</evidence>
<organism evidence="1 2">
    <name type="scientific">Trichinella pseudospiralis</name>
    <name type="common">Parasitic roundworm</name>
    <dbReference type="NCBI Taxonomy" id="6337"/>
    <lineage>
        <taxon>Eukaryota</taxon>
        <taxon>Metazoa</taxon>
        <taxon>Ecdysozoa</taxon>
        <taxon>Nematoda</taxon>
        <taxon>Enoplea</taxon>
        <taxon>Dorylaimia</taxon>
        <taxon>Trichinellida</taxon>
        <taxon>Trichinellidae</taxon>
        <taxon>Trichinella</taxon>
    </lineage>
</organism>